<dbReference type="GO" id="GO:0005886">
    <property type="term" value="C:plasma membrane"/>
    <property type="evidence" value="ECO:0007669"/>
    <property type="project" value="UniProtKB-SubCell"/>
</dbReference>
<evidence type="ECO:0000256" key="8">
    <source>
        <dbReference type="SAM" id="MobiDB-lite"/>
    </source>
</evidence>
<evidence type="ECO:0000256" key="1">
    <source>
        <dbReference type="ARBA" id="ARBA00022475"/>
    </source>
</evidence>
<dbReference type="PANTHER" id="PTHR30518">
    <property type="entry name" value="ENDOLYTIC MUREIN TRANSGLYCOSYLASE"/>
    <property type="match status" value="1"/>
</dbReference>
<dbReference type="GO" id="GO:0009252">
    <property type="term" value="P:peptidoglycan biosynthetic process"/>
    <property type="evidence" value="ECO:0007669"/>
    <property type="project" value="UniProtKB-UniRule"/>
</dbReference>
<dbReference type="CDD" id="cd08010">
    <property type="entry name" value="MltG_like"/>
    <property type="match status" value="1"/>
</dbReference>
<evidence type="ECO:0000313" key="10">
    <source>
        <dbReference type="Proteomes" id="UP000555564"/>
    </source>
</evidence>
<evidence type="ECO:0000313" key="9">
    <source>
        <dbReference type="EMBL" id="MBB6473436.1"/>
    </source>
</evidence>
<sequence length="401" mass="42568">MTGPAAPHGGDDEDAAPHDGGARGDEVPGDESRGEDDGLFAFGAPDEGDDERVTGRRGRRAVVAVLVGLGVVAAGVVTAAVTVVRPYFVPADFDGKGTGTVVVEVPAGMSAGEIGDVLERAGVVASRRAFTRVVDERGKAGTLRPGSYRLRKEMAAAAALDLMLESRSRVRKRVTLPEGLRASETVARLAKGSGLPLAELAALTAAPAALGLPPYADGVAEGFLFPATYDVEPKTTPRDLMRALVRRFERAAASMGLEAGAARVRLTPRQVVVVASIVQAEGGSEADYPKIARVVYNRLASGAKLEMDSTVMYGLGKHGIVASHAEIKRDTPYNTYLHRGLPPGPIANPGEAALRAALYPAKGDWYWFVTVDPERRITKFTDKESEFVKLREELHSRLGRH</sequence>
<evidence type="ECO:0000256" key="5">
    <source>
        <dbReference type="ARBA" id="ARBA00023239"/>
    </source>
</evidence>
<accession>A0A7X0M816</accession>
<keyword evidence="10" id="KW-1185">Reference proteome</keyword>
<dbReference type="NCBIfam" id="TIGR00247">
    <property type="entry name" value="endolytic transglycosylase MltG"/>
    <property type="match status" value="1"/>
</dbReference>
<dbReference type="PANTHER" id="PTHR30518:SF2">
    <property type="entry name" value="ENDOLYTIC MUREIN TRANSGLYCOSYLASE"/>
    <property type="match status" value="1"/>
</dbReference>
<feature type="site" description="Important for catalytic activity" evidence="7">
    <location>
        <position position="281"/>
    </location>
</feature>
<dbReference type="Gene3D" id="3.30.1490.480">
    <property type="entry name" value="Endolytic murein transglycosylase"/>
    <property type="match status" value="1"/>
</dbReference>
<keyword evidence="2 7" id="KW-0812">Transmembrane</keyword>
<dbReference type="Pfam" id="PF02618">
    <property type="entry name" value="YceG"/>
    <property type="match status" value="1"/>
</dbReference>
<dbReference type="GO" id="GO:0071555">
    <property type="term" value="P:cell wall organization"/>
    <property type="evidence" value="ECO:0007669"/>
    <property type="project" value="UniProtKB-KW"/>
</dbReference>
<dbReference type="RefSeq" id="WP_343072655.1">
    <property type="nucleotide sequence ID" value="NZ_BAAALO010000054.1"/>
</dbReference>
<organism evidence="9 10">
    <name type="scientific">Sphaerisporangium rubeum</name>
    <dbReference type="NCBI Taxonomy" id="321317"/>
    <lineage>
        <taxon>Bacteria</taxon>
        <taxon>Bacillati</taxon>
        <taxon>Actinomycetota</taxon>
        <taxon>Actinomycetes</taxon>
        <taxon>Streptosporangiales</taxon>
        <taxon>Streptosporangiaceae</taxon>
        <taxon>Sphaerisporangium</taxon>
    </lineage>
</organism>
<comment type="catalytic activity">
    <reaction evidence="7">
        <text>a peptidoglycan chain = a peptidoglycan chain with N-acetyl-1,6-anhydromuramyl-[peptide] at the reducing end + a peptidoglycan chain with N-acetylglucosamine at the non-reducing end.</text>
        <dbReference type="EC" id="4.2.2.29"/>
    </reaction>
</comment>
<dbReference type="Proteomes" id="UP000555564">
    <property type="component" value="Unassembled WGS sequence"/>
</dbReference>
<gene>
    <name evidence="7" type="primary">mltG</name>
    <name evidence="9" type="ORF">BJ992_002867</name>
</gene>
<feature type="region of interest" description="Disordered" evidence="8">
    <location>
        <begin position="1"/>
        <end position="54"/>
    </location>
</feature>
<dbReference type="GO" id="GO:0008932">
    <property type="term" value="F:lytic endotransglycosylase activity"/>
    <property type="evidence" value="ECO:0007669"/>
    <property type="project" value="UniProtKB-UniRule"/>
</dbReference>
<evidence type="ECO:0000256" key="6">
    <source>
        <dbReference type="ARBA" id="ARBA00023316"/>
    </source>
</evidence>
<dbReference type="HAMAP" id="MF_02065">
    <property type="entry name" value="MltG"/>
    <property type="match status" value="1"/>
</dbReference>
<evidence type="ECO:0000256" key="3">
    <source>
        <dbReference type="ARBA" id="ARBA00022989"/>
    </source>
</evidence>
<comment type="similarity">
    <text evidence="7">Belongs to the transglycosylase MltG family.</text>
</comment>
<keyword evidence="4 7" id="KW-0472">Membrane</keyword>
<proteinExistence type="inferred from homology"/>
<feature type="transmembrane region" description="Helical" evidence="7">
    <location>
        <begin position="61"/>
        <end position="84"/>
    </location>
</feature>
<reference evidence="9 10" key="1">
    <citation type="submission" date="2020-08" db="EMBL/GenBank/DDBJ databases">
        <title>Sequencing the genomes of 1000 actinobacteria strains.</title>
        <authorList>
            <person name="Klenk H.-P."/>
        </authorList>
    </citation>
    <scope>NUCLEOTIDE SEQUENCE [LARGE SCALE GENOMIC DNA]</scope>
    <source>
        <strain evidence="9 10">DSM 44936</strain>
    </source>
</reference>
<evidence type="ECO:0000256" key="4">
    <source>
        <dbReference type="ARBA" id="ARBA00023136"/>
    </source>
</evidence>
<comment type="subcellular location">
    <subcellularLocation>
        <location evidence="7">Cell membrane</location>
        <topology evidence="7">Single-pass membrane protein</topology>
    </subcellularLocation>
</comment>
<comment type="caution">
    <text evidence="9">The sequence shown here is derived from an EMBL/GenBank/DDBJ whole genome shotgun (WGS) entry which is preliminary data.</text>
</comment>
<dbReference type="InterPro" id="IPR003770">
    <property type="entry name" value="MLTG-like"/>
</dbReference>
<evidence type="ECO:0000256" key="7">
    <source>
        <dbReference type="HAMAP-Rule" id="MF_02065"/>
    </source>
</evidence>
<protein>
    <recommendedName>
        <fullName evidence="7">Endolytic murein transglycosylase</fullName>
        <ecNumber evidence="7">4.2.2.29</ecNumber>
    </recommendedName>
    <alternativeName>
        <fullName evidence="7">Peptidoglycan lytic transglycosylase</fullName>
    </alternativeName>
    <alternativeName>
        <fullName evidence="7">Peptidoglycan polymerization terminase</fullName>
    </alternativeName>
</protein>
<keyword evidence="1 7" id="KW-1003">Cell membrane</keyword>
<dbReference type="AlphaFoldDB" id="A0A7X0M816"/>
<comment type="function">
    <text evidence="7">Functions as a peptidoglycan terminase that cleaves nascent peptidoglycan strands endolytically to terminate their elongation.</text>
</comment>
<dbReference type="EMBL" id="JACHIU010000001">
    <property type="protein sequence ID" value="MBB6473436.1"/>
    <property type="molecule type" value="Genomic_DNA"/>
</dbReference>
<evidence type="ECO:0000256" key="2">
    <source>
        <dbReference type="ARBA" id="ARBA00022692"/>
    </source>
</evidence>
<dbReference type="EC" id="4.2.2.29" evidence="7"/>
<keyword evidence="6 7" id="KW-0961">Cell wall biogenesis/degradation</keyword>
<name>A0A7X0M816_9ACTN</name>
<keyword evidence="3 7" id="KW-1133">Transmembrane helix</keyword>
<keyword evidence="5 7" id="KW-0456">Lyase</keyword>
<feature type="compositionally biased region" description="Basic and acidic residues" evidence="8">
    <location>
        <begin position="15"/>
        <end position="36"/>
    </location>
</feature>